<dbReference type="Proteomes" id="UP001225873">
    <property type="component" value="Unassembled WGS sequence"/>
</dbReference>
<dbReference type="EMBL" id="JASDCQ010000001">
    <property type="protein sequence ID" value="MDN3426946.1"/>
    <property type="molecule type" value="Genomic_DNA"/>
</dbReference>
<protein>
    <recommendedName>
        <fullName evidence="4">Type 4 fimbrial biogenesis protein PilX N-terminal domain-containing protein</fullName>
    </recommendedName>
</protein>
<keyword evidence="3" id="KW-1185">Reference proteome</keyword>
<gene>
    <name evidence="2" type="ORF">QMA01_06530</name>
</gene>
<evidence type="ECO:0000313" key="2">
    <source>
        <dbReference type="EMBL" id="MDN3426946.1"/>
    </source>
</evidence>
<accession>A0ABT7ZIG5</accession>
<keyword evidence="1" id="KW-0472">Membrane</keyword>
<sequence>MNKLIVNEKGYSLLLTLMLVLLFSILGASLMAMTFNGAQKNVTREHIVQSEDLATKGIERIEKEVSAKLKIFPASYTNGMTNSQFESHFNNVILGFRCSTGKEITLADETGDGKFRTCIDQVKEISDGSGSKTRKELVFKSTGYKGKQESTVYETLEMGADDIQKVLNYTVSTLKRGEDGGNLLLNGGSEITGDMNIAGNIFSTNNGHGDGGWLQSVLPRSLKTMDSENNLVNSKLNLGGKAYNFKDYFDRTYAQHITGDFSNRNYDELSRENTKNIFATNYAPSIQYESEKIKPVNFTEEFNIDRSSYSRISASIAYTSDQNIKSSTSYNENLTIRGNNTDIKFDKNIYVNKNFTIGNSSNTTFENVSIDGKRIYVNGDVNINKVNLQANFTMFVKGKVSIQYVTVSGIKENTSTNPRGSLIVFADGNFILSNLSEFQDTPSTVNGFFYSTGTMEMYGFGSNTKIIGGVAANNIVLNAMRGKSKANLSEWEKTAQTGTKEECRFGFRSPGNEWRYESFLYWCRDVPDITTIVKPYQKINNHYYETRENQENAASRLQIIYDHELLDTYRNTIDYTSSVIMPQNIIDPIKKGRSLGPD</sequence>
<organism evidence="2 3">
    <name type="scientific">Planococcus notacanthi</name>
    <dbReference type="NCBI Taxonomy" id="3035188"/>
    <lineage>
        <taxon>Bacteria</taxon>
        <taxon>Bacillati</taxon>
        <taxon>Bacillota</taxon>
        <taxon>Bacilli</taxon>
        <taxon>Bacillales</taxon>
        <taxon>Caryophanaceae</taxon>
        <taxon>Planococcus</taxon>
    </lineage>
</organism>
<feature type="transmembrane region" description="Helical" evidence="1">
    <location>
        <begin position="12"/>
        <end position="35"/>
    </location>
</feature>
<comment type="caution">
    <text evidence="2">The sequence shown here is derived from an EMBL/GenBank/DDBJ whole genome shotgun (WGS) entry which is preliminary data.</text>
</comment>
<dbReference type="RefSeq" id="WP_290214564.1">
    <property type="nucleotide sequence ID" value="NZ_JASDCQ010000001.1"/>
</dbReference>
<evidence type="ECO:0000313" key="3">
    <source>
        <dbReference type="Proteomes" id="UP001225873"/>
    </source>
</evidence>
<reference evidence="2 3" key="1">
    <citation type="submission" date="2023-03" db="EMBL/GenBank/DDBJ databases">
        <authorList>
            <person name="Uniacke-Lowe S."/>
            <person name="Ross P."/>
            <person name="Hill C."/>
        </authorList>
    </citation>
    <scope>NUCLEOTIDE SEQUENCE [LARGE SCALE GENOMIC DNA]</scope>
    <source>
        <strain evidence="2 3">APC 4016</strain>
    </source>
</reference>
<keyword evidence="1" id="KW-1133">Transmembrane helix</keyword>
<keyword evidence="1" id="KW-0812">Transmembrane</keyword>
<evidence type="ECO:0008006" key="4">
    <source>
        <dbReference type="Google" id="ProtNLM"/>
    </source>
</evidence>
<name>A0ABT7ZIG5_9BACL</name>
<proteinExistence type="predicted"/>
<evidence type="ECO:0000256" key="1">
    <source>
        <dbReference type="SAM" id="Phobius"/>
    </source>
</evidence>